<organism evidence="2 3">
    <name type="scientific">Encephalitozoon cuniculi (strain GB-M1)</name>
    <name type="common">Microsporidian parasite</name>
    <dbReference type="NCBI Taxonomy" id="284813"/>
    <lineage>
        <taxon>Eukaryota</taxon>
        <taxon>Fungi</taxon>
        <taxon>Fungi incertae sedis</taxon>
        <taxon>Microsporidia</taxon>
        <taxon>Unikaryonidae</taxon>
        <taxon>Encephalitozoon</taxon>
    </lineage>
</organism>
<dbReference type="Proteomes" id="UP000000819">
    <property type="component" value="Chromosome XI"/>
</dbReference>
<dbReference type="KEGG" id="ecu:ECU11_1530"/>
<evidence type="ECO:0000313" key="2">
    <source>
        <dbReference type="EMBL" id="CAD26063.1"/>
    </source>
</evidence>
<accession>Q8SU18</accession>
<gene>
    <name evidence="2" type="ordered locus">ECU11_1530</name>
</gene>
<dbReference type="InParanoid" id="Q8SU18"/>
<reference evidence="2 3" key="1">
    <citation type="journal article" date="2001" name="Nature">
        <title>Genome sequence and gene compaction of the eukaryote parasite Encephalitozoon cuniculi.</title>
        <authorList>
            <person name="Katinka M.D."/>
            <person name="Duprat S."/>
            <person name="Cornillot E."/>
            <person name="Metenier G."/>
            <person name="Thomarat F."/>
            <person name="Prensier G."/>
            <person name="Barbe V."/>
            <person name="Peyretaillade E."/>
            <person name="Brottier P."/>
            <person name="Wincker P."/>
            <person name="Delbac F."/>
            <person name="El Alaoui H."/>
            <person name="Peyret P."/>
            <person name="Saurin W."/>
            <person name="Gouy M."/>
            <person name="Weissenbach J."/>
            <person name="Vivares C.P."/>
        </authorList>
    </citation>
    <scope>NUCLEOTIDE SEQUENCE [LARGE SCALE GENOMIC DNA]</scope>
    <source>
        <strain evidence="2 3">GB-M1</strain>
    </source>
</reference>
<dbReference type="VEuPathDB" id="MicrosporidiaDB:ECU11_1530"/>
<keyword evidence="3" id="KW-1185">Reference proteome</keyword>
<evidence type="ECO:0000313" key="3">
    <source>
        <dbReference type="Proteomes" id="UP000000819"/>
    </source>
</evidence>
<keyword evidence="1" id="KW-1133">Transmembrane helix</keyword>
<dbReference type="GeneID" id="860113"/>
<sequence length="312" mass="35636">MGNDKAVVELLFILSLLSLSLTFFPGLIRDSVNEVGYFKGSRAAESFNILGIPEGSSVRLYTIYGSAGDIDIADIPNKTPITEAIHDLHRSKARFTIYIDVKTRNMYIYSQCVVPKYIFRMKKVPSGNLSPIETIKALDSSYLPGGSMDLKLVQTLVYLGLKGCLEDKLLILYERMLVLINEKKQMLFFDLDLGKMFEMMFRETDSRQKSERKDCLNRLLFVLKTESNILFLYDPRNEQRGFGKKMARNTLAGGLIKLFPSSRDIKIKNRVDRDSYMELAGIISDKERREGMNVLEKLLIDFVRPDDSSLFS</sequence>
<reference evidence="2 3" key="2">
    <citation type="journal article" date="2009" name="BMC Genomics">
        <title>Identification of transcriptional signals in Encephalitozoon cuniculi widespread among Microsporidia phylum: support for accurate structural genome annotation.</title>
        <authorList>
            <person name="Peyretaillade E."/>
            <person name="Goncalves O."/>
            <person name="Terrat S."/>
            <person name="Dugat-Bony E."/>
            <person name="Wincker P."/>
            <person name="Cornman R.S."/>
            <person name="Evans J.D."/>
            <person name="Delbac F."/>
            <person name="Peyret P."/>
        </authorList>
    </citation>
    <scope>NUCLEOTIDE SEQUENCE [LARGE SCALE GENOMIC DNA]</scope>
    <source>
        <strain evidence="2 3">GB-M1</strain>
    </source>
</reference>
<name>Q8SU18_ENCCU</name>
<dbReference type="RefSeq" id="NP_586459.1">
    <property type="nucleotide sequence ID" value="NM_001042292.1"/>
</dbReference>
<dbReference type="AlphaFoldDB" id="Q8SU18"/>
<dbReference type="EMBL" id="AL590450">
    <property type="protein sequence ID" value="CAD26063.1"/>
    <property type="molecule type" value="Genomic_DNA"/>
</dbReference>
<proteinExistence type="predicted"/>
<keyword evidence="1" id="KW-0472">Membrane</keyword>
<evidence type="ECO:0000256" key="1">
    <source>
        <dbReference type="SAM" id="Phobius"/>
    </source>
</evidence>
<feature type="transmembrane region" description="Helical" evidence="1">
    <location>
        <begin position="7"/>
        <end position="28"/>
    </location>
</feature>
<dbReference type="HOGENOM" id="CLU_897232_0_0_1"/>
<dbReference type="OrthoDB" id="2192172at2759"/>
<protein>
    <submittedName>
        <fullName evidence="2">Uncharacterized protein</fullName>
    </submittedName>
</protein>
<keyword evidence="1" id="KW-0812">Transmembrane</keyword>